<sequence>MKSMPAAPSSARLNATSCAAPAEARNPRLLWANAFCLLDTSSGASISVREMLRQLAARGWEIEILGATIFDDEEGVSQLRPHWDSINNSDLTLVNVADGLLRHRLVRTASTKRAHMTSSEEVAWLVQYIHLLDTMKPDLVWFYGGQTLDLLIPYEARIRGIPSAAYLANGNYRGVRWCHDVDLVITDSDATARFYAEREGFGAVPVGKFIDPDRFVSKDRNPEYITFVNPSLTKGAAIVAMLALSLEKRRPDIRFEVVQSRGDWAAVVRQVSAHFGGERESLDNVMVTSNTSDMRPVYARAKILLAPSLWWESAGRVLVEAMLNGIPVIITDHGGGPEMIGDAGIKVKLPQKCYEKPYAHVPSPETLKPLLASIEQLFDDDEAYRVLVERAYRVGRELHSLEASTNRLLSAFEPLVGRRSGDCDHARSLEQSHKHGLSRSVGATG</sequence>
<organism evidence="4 5">
    <name type="scientific">Thiorhodococcus fuscus</name>
    <dbReference type="NCBI Taxonomy" id="527200"/>
    <lineage>
        <taxon>Bacteria</taxon>
        <taxon>Pseudomonadati</taxon>
        <taxon>Pseudomonadota</taxon>
        <taxon>Gammaproteobacteria</taxon>
        <taxon>Chromatiales</taxon>
        <taxon>Chromatiaceae</taxon>
        <taxon>Thiorhodococcus</taxon>
    </lineage>
</organism>
<comment type="caution">
    <text evidence="4">The sequence shown here is derived from an EMBL/GenBank/DDBJ whole genome shotgun (WGS) entry which is preliminary data.</text>
</comment>
<dbReference type="SUPFAM" id="SSF53756">
    <property type="entry name" value="UDP-Glycosyltransferase/glycogen phosphorylase"/>
    <property type="match status" value="1"/>
</dbReference>
<dbReference type="EMBL" id="JBHUHX010000043">
    <property type="protein sequence ID" value="MFD2113170.1"/>
    <property type="molecule type" value="Genomic_DNA"/>
</dbReference>
<protein>
    <submittedName>
        <fullName evidence="4">Glycosyltransferase family 4 protein</fullName>
        <ecNumber evidence="4">2.4.-.-</ecNumber>
    </submittedName>
</protein>
<dbReference type="RefSeq" id="WP_386027871.1">
    <property type="nucleotide sequence ID" value="NZ_JBHUHX010000043.1"/>
</dbReference>
<dbReference type="Gene3D" id="3.40.50.2000">
    <property type="entry name" value="Glycogen Phosphorylase B"/>
    <property type="match status" value="1"/>
</dbReference>
<proteinExistence type="predicted"/>
<evidence type="ECO:0000313" key="4">
    <source>
        <dbReference type="EMBL" id="MFD2113170.1"/>
    </source>
</evidence>
<gene>
    <name evidence="4" type="ORF">ACFSJC_15070</name>
</gene>
<dbReference type="PANTHER" id="PTHR12526:SF510">
    <property type="entry name" value="D-INOSITOL 3-PHOSPHATE GLYCOSYLTRANSFERASE"/>
    <property type="match status" value="1"/>
</dbReference>
<evidence type="ECO:0000256" key="2">
    <source>
        <dbReference type="ARBA" id="ARBA00022679"/>
    </source>
</evidence>
<evidence type="ECO:0000313" key="5">
    <source>
        <dbReference type="Proteomes" id="UP001597337"/>
    </source>
</evidence>
<dbReference type="PANTHER" id="PTHR12526">
    <property type="entry name" value="GLYCOSYLTRANSFERASE"/>
    <property type="match status" value="1"/>
</dbReference>
<feature type="domain" description="Glycosyl transferase family 1" evidence="3">
    <location>
        <begin position="278"/>
        <end position="355"/>
    </location>
</feature>
<name>A0ABW4YBH0_9GAMM</name>
<dbReference type="GO" id="GO:0016757">
    <property type="term" value="F:glycosyltransferase activity"/>
    <property type="evidence" value="ECO:0007669"/>
    <property type="project" value="UniProtKB-KW"/>
</dbReference>
<dbReference type="EC" id="2.4.-.-" evidence="4"/>
<evidence type="ECO:0000256" key="1">
    <source>
        <dbReference type="ARBA" id="ARBA00022676"/>
    </source>
</evidence>
<keyword evidence="1 4" id="KW-0328">Glycosyltransferase</keyword>
<reference evidence="5" key="1">
    <citation type="journal article" date="2019" name="Int. J. Syst. Evol. Microbiol.">
        <title>The Global Catalogue of Microorganisms (GCM) 10K type strain sequencing project: providing services to taxonomists for standard genome sequencing and annotation.</title>
        <authorList>
            <consortium name="The Broad Institute Genomics Platform"/>
            <consortium name="The Broad Institute Genome Sequencing Center for Infectious Disease"/>
            <person name="Wu L."/>
            <person name="Ma J."/>
        </authorList>
    </citation>
    <scope>NUCLEOTIDE SEQUENCE [LARGE SCALE GENOMIC DNA]</scope>
    <source>
        <strain evidence="5">KACC 12597</strain>
    </source>
</reference>
<dbReference type="InterPro" id="IPR001296">
    <property type="entry name" value="Glyco_trans_1"/>
</dbReference>
<evidence type="ECO:0000259" key="3">
    <source>
        <dbReference type="Pfam" id="PF00534"/>
    </source>
</evidence>
<dbReference type="Proteomes" id="UP001597337">
    <property type="component" value="Unassembled WGS sequence"/>
</dbReference>
<dbReference type="CDD" id="cd03801">
    <property type="entry name" value="GT4_PimA-like"/>
    <property type="match status" value="1"/>
</dbReference>
<accession>A0ABW4YBH0</accession>
<keyword evidence="2 4" id="KW-0808">Transferase</keyword>
<keyword evidence="5" id="KW-1185">Reference proteome</keyword>
<dbReference type="Pfam" id="PF00534">
    <property type="entry name" value="Glycos_transf_1"/>
    <property type="match status" value="1"/>
</dbReference>